<keyword evidence="1" id="KW-0677">Repeat</keyword>
<dbReference type="InterPro" id="IPR045351">
    <property type="entry name" value="DUF6531"/>
</dbReference>
<dbReference type="Pfam" id="PF05488">
    <property type="entry name" value="PAAR_motif"/>
    <property type="match status" value="1"/>
</dbReference>
<dbReference type="InterPro" id="IPR050708">
    <property type="entry name" value="T6SS_VgrG/RHS"/>
</dbReference>
<keyword evidence="3" id="KW-0812">Transmembrane</keyword>
<keyword evidence="3" id="KW-0472">Membrane</keyword>
<dbReference type="PANTHER" id="PTHR32305:SF15">
    <property type="entry name" value="PROTEIN RHSA-RELATED"/>
    <property type="match status" value="1"/>
</dbReference>
<dbReference type="CDD" id="cd14742">
    <property type="entry name" value="PAAR_RHS"/>
    <property type="match status" value="1"/>
</dbReference>
<dbReference type="NCBIfam" id="TIGR03696">
    <property type="entry name" value="Rhs_assc_core"/>
    <property type="match status" value="1"/>
</dbReference>
<gene>
    <name evidence="6" type="ORF">XDD1_1491</name>
</gene>
<name>A0A068QTM5_9GAMM</name>
<dbReference type="Gene3D" id="2.180.10.10">
    <property type="entry name" value="RHS repeat-associated core"/>
    <property type="match status" value="2"/>
</dbReference>
<sequence>MSVTQSVMTGAAAAGRPYIPPQVYVPSSARGGQPAPAPPQTDPSFSDKALTFLQSEEFEQASLAAAGTYAVAAGGPVGGAAFVAGVASAKAGAEIGTWVGEAIAPTVAPMLAGIFGQQKVSTEGENPARKGDAIAHQNKNAGLWGALGGILMGAVAAVVVGALVVGTGGVALAVIAGAVAGGLAGGFAGGVCASVGAALGSYGSNTGTVLEGSPNVFFEGKAVARKGDPVACSDHPPGMIAEGAKTVFANGKPIARLGHRTTCDANINSAAGSISITKETGEALPILQENNKWLQWLVVGAGLFPFSRNKKGTATSNKPKESTQKDSKKPKQDDCCGDPVDMATGDFLQQWPMLSLPGTLPLSLTRTYRSTANFSGLFGLKWADDWSQHLRRDGEVTHFTDADGVVYTFHTPEEKVFSVNLHAGHYLLFGTLTEGLHLFDRQTQLTLSFEQHAGKHRLLSAISDRHHNRIDFHYEDPFGERKHRLSQITHSDGYRLLLNYDQNRLTTIEYLTEALRQTLVTCHYNTQRYLSECHSFQFSHLWHEYDPHGYMTRWHDTDTTDVSMEYDKQGRVTSVNTPQGYWQDRFLYDDVNKVTTYLDAEGGCTRYWYNEDGQITRKIDPLGRETVLEWDLSHKLSETDPLGRKTTFEYTPYGELTQLTLPYGDVFVYDYDEYGQLLQAKLPDGKKWIFHYSEQGALDAVTDPQGRREEYRYNQHGEVLRRVLPDGAQWRYGYEQHRLHQVLAPNGYTTHYEQDGLGRLRCMTDALGQQTRYQHCAFHASPEGSVTEIELPDGVKQLIDYDNERRITAVTDGEGNTTRYTYGAFDLLTRLTRPDGTVLHFGYDRLIRLNSVTMATGETYRYERDLAGQIIRETDFTGRTIEYTYDSAGRRTLTRYPNGQLIRFSYTAKDQIQRQEYWQAGKWYSELQAVTDYAYDIQGRMTRATSADAVVEFEYNEAGHLISERLNGREISREWDNLNDLPTAETLGGNTLHFGYNQMGRLNHFQFNQHSPLSLQHNPLGQESVRESDHGFILASRYTATGLLAHQSAGRATTLFRETLQQNDPYFPPQATAVNRSWQYDRAYNIRVIDDGRWGQTRYRYNTNGQIAQTLYQGARPFEEQFSYDANGNLSQHIPVDAHGALTQIDQRQQAGRVVQHGNTRYRYDTNGRLIEKTEQRDGFRPQVWRYRWDVLNQLTQCETPDGSRWHYRYDAFGRRIRKFKIHDGKLTAANLKRWLDGKPDLTPRATAIYGHDYLWSGDQLVEETPVYADGSLALDSRVRWLYEPGALTPSARVEKGKLHYIVSDHQGTVREMLNEQGVLIWAQRLKTWGKAEKSQVIASNDPDYHVNCNLRFCGQYADEESGLYYNRFRYYNPDTAQYISADPIGLMGGVNPYGYVHNPAKWIDPYGLAGGVGNKGDAGASKPRTLPEVVELDPRTIRFSQNSVNGAAEITQSMKAKGWAGDPIDVVSMKDGGLTTIDNTRVLAASRAGVNVKARIHDGSSPLPTEFVERFTTKKGTPSTWEEAINLRIGKQSAGYRNRYPDGSNVIGSLD</sequence>
<dbReference type="EMBL" id="FO704550">
    <property type="protein sequence ID" value="CDG17190.1"/>
    <property type="molecule type" value="Genomic_DNA"/>
</dbReference>
<accession>A0A068QTM5</accession>
<feature type="domain" description="Teneurin-like YD-shell" evidence="5">
    <location>
        <begin position="497"/>
        <end position="701"/>
    </location>
</feature>
<evidence type="ECO:0000259" key="4">
    <source>
        <dbReference type="Pfam" id="PF20148"/>
    </source>
</evidence>
<evidence type="ECO:0000256" key="1">
    <source>
        <dbReference type="ARBA" id="ARBA00022737"/>
    </source>
</evidence>
<dbReference type="Pfam" id="PF20148">
    <property type="entry name" value="DUF6531"/>
    <property type="match status" value="1"/>
</dbReference>
<evidence type="ECO:0000313" key="6">
    <source>
        <dbReference type="EMBL" id="CDG17190.1"/>
    </source>
</evidence>
<feature type="domain" description="DUF6531" evidence="4">
    <location>
        <begin position="337"/>
        <end position="409"/>
    </location>
</feature>
<dbReference type="HOGENOM" id="CLU_001218_1_7_6"/>
<feature type="region of interest" description="Disordered" evidence="2">
    <location>
        <begin position="309"/>
        <end position="335"/>
    </location>
</feature>
<dbReference type="Proteomes" id="UP000032721">
    <property type="component" value="Chromosome"/>
</dbReference>
<evidence type="ECO:0000259" key="5">
    <source>
        <dbReference type="Pfam" id="PF25023"/>
    </source>
</evidence>
<dbReference type="InterPro" id="IPR008727">
    <property type="entry name" value="PAAR_motif"/>
</dbReference>
<dbReference type="KEGG" id="xdo:XDD1_1491"/>
<organism evidence="6 7">
    <name type="scientific">Xenorhabdus doucetiae</name>
    <dbReference type="NCBI Taxonomy" id="351671"/>
    <lineage>
        <taxon>Bacteria</taxon>
        <taxon>Pseudomonadati</taxon>
        <taxon>Pseudomonadota</taxon>
        <taxon>Gammaproteobacteria</taxon>
        <taxon>Enterobacterales</taxon>
        <taxon>Morganellaceae</taxon>
        <taxon>Xenorhabdus</taxon>
    </lineage>
</organism>
<proteinExistence type="predicted"/>
<feature type="transmembrane region" description="Helical" evidence="3">
    <location>
        <begin position="143"/>
        <end position="165"/>
    </location>
</feature>
<protein>
    <submittedName>
        <fullName evidence="6">Putative membrane protein</fullName>
    </submittedName>
</protein>
<evidence type="ECO:0000256" key="3">
    <source>
        <dbReference type="SAM" id="Phobius"/>
    </source>
</evidence>
<dbReference type="STRING" id="351671.XDD1_1491"/>
<dbReference type="NCBIfam" id="TIGR01643">
    <property type="entry name" value="YD_repeat_2x"/>
    <property type="match status" value="9"/>
</dbReference>
<feature type="transmembrane region" description="Helical" evidence="3">
    <location>
        <begin position="172"/>
        <end position="199"/>
    </location>
</feature>
<evidence type="ECO:0000256" key="2">
    <source>
        <dbReference type="SAM" id="MobiDB-lite"/>
    </source>
</evidence>
<dbReference type="InterPro" id="IPR006530">
    <property type="entry name" value="YD"/>
</dbReference>
<keyword evidence="3" id="KW-1133">Transmembrane helix</keyword>
<dbReference type="PANTHER" id="PTHR32305">
    <property type="match status" value="1"/>
</dbReference>
<dbReference type="InterPro" id="IPR022385">
    <property type="entry name" value="Rhs_assc_core"/>
</dbReference>
<evidence type="ECO:0000313" key="7">
    <source>
        <dbReference type="Proteomes" id="UP000032721"/>
    </source>
</evidence>
<feature type="domain" description="Teneurin-like YD-shell" evidence="5">
    <location>
        <begin position="799"/>
        <end position="914"/>
    </location>
</feature>
<dbReference type="InterPro" id="IPR056823">
    <property type="entry name" value="TEN-like_YD-shell"/>
</dbReference>
<feature type="domain" description="Teneurin-like YD-shell" evidence="5">
    <location>
        <begin position="1091"/>
        <end position="1227"/>
    </location>
</feature>
<dbReference type="Pfam" id="PF25023">
    <property type="entry name" value="TEN_YD-shell"/>
    <property type="match status" value="3"/>
</dbReference>
<reference evidence="6 7" key="1">
    <citation type="submission" date="2013-07" db="EMBL/GenBank/DDBJ databases">
        <authorList>
            <person name="Genoscope - CEA"/>
        </authorList>
    </citation>
    <scope>NUCLEOTIDE SEQUENCE [LARGE SCALE GENOMIC DNA]</scope>
    <source>
        <strain evidence="7">FRM16 / DSM 17909</strain>
    </source>
</reference>
<dbReference type="RefSeq" id="WP_084720964.1">
    <property type="nucleotide sequence ID" value="NZ_CAWMED010000001.1"/>
</dbReference>
<feature type="compositionally biased region" description="Basic and acidic residues" evidence="2">
    <location>
        <begin position="318"/>
        <end position="334"/>
    </location>
</feature>
<feature type="region of interest" description="Disordered" evidence="2">
    <location>
        <begin position="25"/>
        <end position="46"/>
    </location>
</feature>
<dbReference type="Gene3D" id="2.60.200.60">
    <property type="match status" value="1"/>
</dbReference>